<comment type="subunit">
    <text evidence="5">Part of the 50S ribosomal subunit.</text>
</comment>
<dbReference type="SUPFAM" id="SSF52161">
    <property type="entry name" value="Ribosomal protein L13"/>
    <property type="match status" value="1"/>
</dbReference>
<dbReference type="InterPro" id="IPR005822">
    <property type="entry name" value="Ribosomal_uL13"/>
</dbReference>
<dbReference type="GO" id="GO:0003735">
    <property type="term" value="F:structural constituent of ribosome"/>
    <property type="evidence" value="ECO:0007669"/>
    <property type="project" value="InterPro"/>
</dbReference>
<keyword evidence="3 5" id="KW-0687">Ribonucleoprotein</keyword>
<dbReference type="GO" id="GO:0006412">
    <property type="term" value="P:translation"/>
    <property type="evidence" value="ECO:0007669"/>
    <property type="project" value="UniProtKB-UniRule"/>
</dbReference>
<comment type="similarity">
    <text evidence="1 5">Belongs to the universal ribosomal protein uL13 family.</text>
</comment>
<dbReference type="STRING" id="224999.GCA_001485475_00666"/>
<dbReference type="HAMAP" id="MF_01366">
    <property type="entry name" value="Ribosomal_uL13"/>
    <property type="match status" value="1"/>
</dbReference>
<dbReference type="FunFam" id="3.90.1180.10:FF:000001">
    <property type="entry name" value="50S ribosomal protein L13"/>
    <property type="match status" value="1"/>
</dbReference>
<dbReference type="GO" id="GO:0003729">
    <property type="term" value="F:mRNA binding"/>
    <property type="evidence" value="ECO:0007669"/>
    <property type="project" value="UniProtKB-ARBA"/>
</dbReference>
<dbReference type="Proteomes" id="UP000062160">
    <property type="component" value="Unassembled WGS sequence"/>
</dbReference>
<sequence length="144" mass="16354">MSTFMAKKEEVKRDWYVIDAAGKPLGRIAAQVATILRGKHKPIYTPHVDTGDYVVIVNADKVILTGKKMENKVYYHHTNYPGGIKSESFESLINRAPEQVLYKAVWGMLPHNTLGRKMIKKLKIYSGDKHPHEAQQPKALNIEI</sequence>
<dbReference type="Pfam" id="PF00572">
    <property type="entry name" value="Ribosomal_L13"/>
    <property type="match status" value="1"/>
</dbReference>
<name>A0A0U9HFJ6_9FIRM</name>
<gene>
    <name evidence="5" type="primary">rplM</name>
    <name evidence="6" type="ORF">TSYNT_639</name>
</gene>
<keyword evidence="2 5" id="KW-0689">Ribosomal protein</keyword>
<comment type="function">
    <text evidence="5">This protein is one of the early assembly proteins of the 50S ribosomal subunit, although it is not seen to bind rRNA by itself. It is important during the early stages of 50S assembly.</text>
</comment>
<dbReference type="InterPro" id="IPR036899">
    <property type="entry name" value="Ribosomal_uL13_sf"/>
</dbReference>
<accession>A0A0U9HFJ6</accession>
<reference evidence="6" key="1">
    <citation type="journal article" date="2016" name="Genome Announc.">
        <title>Draft Genome Sequence of the Syntrophic Lactate-Degrading Bacterium Tepidanaerobacter syntrophicus JLT.</title>
        <authorList>
            <person name="Matsuura N."/>
            <person name="Ohashi A."/>
            <person name="Tourlousse D.M."/>
            <person name="Sekiguchi Y."/>
        </authorList>
    </citation>
    <scope>NUCLEOTIDE SEQUENCE [LARGE SCALE GENOMIC DNA]</scope>
    <source>
        <strain evidence="6">JL</strain>
    </source>
</reference>
<evidence type="ECO:0000313" key="7">
    <source>
        <dbReference type="Proteomes" id="UP000062160"/>
    </source>
</evidence>
<dbReference type="PANTHER" id="PTHR11545:SF2">
    <property type="entry name" value="LARGE RIBOSOMAL SUBUNIT PROTEIN UL13M"/>
    <property type="match status" value="1"/>
</dbReference>
<evidence type="ECO:0000256" key="1">
    <source>
        <dbReference type="ARBA" id="ARBA00006227"/>
    </source>
</evidence>
<evidence type="ECO:0000313" key="6">
    <source>
        <dbReference type="EMBL" id="GAQ24660.1"/>
    </source>
</evidence>
<dbReference type="OrthoDB" id="9801330at2"/>
<dbReference type="GO" id="GO:0022625">
    <property type="term" value="C:cytosolic large ribosomal subunit"/>
    <property type="evidence" value="ECO:0007669"/>
    <property type="project" value="TreeGrafter"/>
</dbReference>
<evidence type="ECO:0000256" key="4">
    <source>
        <dbReference type="ARBA" id="ARBA00035201"/>
    </source>
</evidence>
<dbReference type="GO" id="GO:0017148">
    <property type="term" value="P:negative regulation of translation"/>
    <property type="evidence" value="ECO:0007669"/>
    <property type="project" value="TreeGrafter"/>
</dbReference>
<dbReference type="AlphaFoldDB" id="A0A0U9HFJ6"/>
<evidence type="ECO:0000256" key="5">
    <source>
        <dbReference type="HAMAP-Rule" id="MF_01366"/>
    </source>
</evidence>
<evidence type="ECO:0000256" key="3">
    <source>
        <dbReference type="ARBA" id="ARBA00023274"/>
    </source>
</evidence>
<dbReference type="NCBIfam" id="TIGR01066">
    <property type="entry name" value="rplM_bact"/>
    <property type="match status" value="1"/>
</dbReference>
<organism evidence="6">
    <name type="scientific">Tepidanaerobacter syntrophicus</name>
    <dbReference type="NCBI Taxonomy" id="224999"/>
    <lineage>
        <taxon>Bacteria</taxon>
        <taxon>Bacillati</taxon>
        <taxon>Bacillota</taxon>
        <taxon>Clostridia</taxon>
        <taxon>Thermosediminibacterales</taxon>
        <taxon>Tepidanaerobacteraceae</taxon>
        <taxon>Tepidanaerobacter</taxon>
    </lineage>
</organism>
<proteinExistence type="inferred from homology"/>
<dbReference type="PIRSF" id="PIRSF002181">
    <property type="entry name" value="Ribosomal_L13"/>
    <property type="match status" value="1"/>
</dbReference>
<dbReference type="InterPro" id="IPR005823">
    <property type="entry name" value="Ribosomal_uL13_bac-type"/>
</dbReference>
<evidence type="ECO:0000256" key="2">
    <source>
        <dbReference type="ARBA" id="ARBA00022980"/>
    </source>
</evidence>
<dbReference type="CDD" id="cd00392">
    <property type="entry name" value="Ribosomal_L13"/>
    <property type="match status" value="1"/>
</dbReference>
<dbReference type="RefSeq" id="WP_059031736.1">
    <property type="nucleotide sequence ID" value="NZ_BSDN01000003.1"/>
</dbReference>
<protein>
    <recommendedName>
        <fullName evidence="4 5">Large ribosomal subunit protein uL13</fullName>
    </recommendedName>
</protein>
<dbReference type="EMBL" id="DF977000">
    <property type="protein sequence ID" value="GAQ24660.1"/>
    <property type="molecule type" value="Genomic_DNA"/>
</dbReference>
<dbReference type="Gene3D" id="3.90.1180.10">
    <property type="entry name" value="Ribosomal protein L13"/>
    <property type="match status" value="1"/>
</dbReference>
<keyword evidence="7" id="KW-1185">Reference proteome</keyword>
<dbReference type="PANTHER" id="PTHR11545">
    <property type="entry name" value="RIBOSOMAL PROTEIN L13"/>
    <property type="match status" value="1"/>
</dbReference>